<feature type="region of interest" description="Disordered" evidence="1">
    <location>
        <begin position="137"/>
        <end position="165"/>
    </location>
</feature>
<dbReference type="PROSITE" id="PS50910">
    <property type="entry name" value="HEPN"/>
    <property type="match status" value="1"/>
</dbReference>
<organism evidence="3 4">
    <name type="scientific">Carboxydichorda subterranea</name>
    <dbReference type="NCBI Taxonomy" id="3109565"/>
    <lineage>
        <taxon>Bacteria</taxon>
        <taxon>Bacillati</taxon>
        <taxon>Bacillota</taxon>
        <taxon>Limnochordia</taxon>
        <taxon>Limnochordales</taxon>
        <taxon>Geochordaceae</taxon>
        <taxon>Carboxydichorda</taxon>
    </lineage>
</organism>
<proteinExistence type="predicted"/>
<dbReference type="Pfam" id="PF05168">
    <property type="entry name" value="HEPN"/>
    <property type="match status" value="1"/>
</dbReference>
<gene>
    <name evidence="3" type="ORF">U7230_09430</name>
</gene>
<evidence type="ECO:0000313" key="4">
    <source>
        <dbReference type="Proteomes" id="UP001332192"/>
    </source>
</evidence>
<feature type="compositionally biased region" description="Polar residues" evidence="1">
    <location>
        <begin position="146"/>
        <end position="165"/>
    </location>
</feature>
<evidence type="ECO:0000256" key="1">
    <source>
        <dbReference type="SAM" id="MobiDB-lite"/>
    </source>
</evidence>
<dbReference type="Gene3D" id="1.20.120.330">
    <property type="entry name" value="Nucleotidyltransferases domain 2"/>
    <property type="match status" value="1"/>
</dbReference>
<accession>A0ABZ1BUF6</accession>
<dbReference type="RefSeq" id="WP_324715591.1">
    <property type="nucleotide sequence ID" value="NZ_CP141615.1"/>
</dbReference>
<dbReference type="SUPFAM" id="SSF81593">
    <property type="entry name" value="Nucleotidyltransferase substrate binding subunit/domain"/>
    <property type="match status" value="1"/>
</dbReference>
<dbReference type="InterPro" id="IPR007842">
    <property type="entry name" value="HEPN_dom"/>
</dbReference>
<reference evidence="3 4" key="1">
    <citation type="journal article" date="2024" name="Front. Microbiol.">
        <title>Novel thermophilic genera Geochorda gen. nov. and Carboxydochorda gen. nov. from the deep terrestrial subsurface reveal the ecophysiological diversity in the class Limnochordia.</title>
        <authorList>
            <person name="Karnachuk O.V."/>
            <person name="Lukina A.P."/>
            <person name="Avakyan M.R."/>
            <person name="Kadnikov V.V."/>
            <person name="Begmatov S."/>
            <person name="Beletsky A.V."/>
            <person name="Vlasova K.G."/>
            <person name="Novikov A.A."/>
            <person name="Shcherbakova V.A."/>
            <person name="Mardanov A.V."/>
            <person name="Ravin N.V."/>
        </authorList>
    </citation>
    <scope>NUCLEOTIDE SEQUENCE [LARGE SCALE GENOMIC DNA]</scope>
    <source>
        <strain evidence="3 4">L945</strain>
    </source>
</reference>
<dbReference type="Proteomes" id="UP001332192">
    <property type="component" value="Chromosome"/>
</dbReference>
<evidence type="ECO:0000259" key="2">
    <source>
        <dbReference type="PROSITE" id="PS50910"/>
    </source>
</evidence>
<feature type="domain" description="HEPN" evidence="2">
    <location>
        <begin position="13"/>
        <end position="126"/>
    </location>
</feature>
<protein>
    <submittedName>
        <fullName evidence="3">HEPN domain-containing protein</fullName>
    </submittedName>
</protein>
<name>A0ABZ1BUF6_9FIRM</name>
<keyword evidence="4" id="KW-1185">Reference proteome</keyword>
<dbReference type="EMBL" id="CP141615">
    <property type="protein sequence ID" value="WRP16319.1"/>
    <property type="molecule type" value="Genomic_DNA"/>
</dbReference>
<evidence type="ECO:0000313" key="3">
    <source>
        <dbReference type="EMBL" id="WRP16319.1"/>
    </source>
</evidence>
<dbReference type="SMART" id="SM00748">
    <property type="entry name" value="HEPN"/>
    <property type="match status" value="1"/>
</dbReference>
<sequence>MVPVDAEEYRRWFGQSAHTLQSATRDAEEADYGWACFKAQQAAEYAVKALLRAVGDPAVGRSLVKLTETLEARPGIPVPEELRQAARTLDRHYIPPRYPDAYPSGMPYEFYDQPTACEALESARRIAAFVRDQALALGIPPDHPSSHGTESSPPPGSGQTAEGTP</sequence>